<evidence type="ECO:0000256" key="3">
    <source>
        <dbReference type="ARBA" id="ARBA00022771"/>
    </source>
</evidence>
<evidence type="ECO:0000313" key="9">
    <source>
        <dbReference type="EMBL" id="WMS88181.1"/>
    </source>
</evidence>
<evidence type="ECO:0000256" key="1">
    <source>
        <dbReference type="ARBA" id="ARBA00022723"/>
    </source>
</evidence>
<dbReference type="Gene3D" id="1.10.8.420">
    <property type="entry name" value="RecR Domain 1"/>
    <property type="match status" value="1"/>
</dbReference>
<dbReference type="PANTHER" id="PTHR30446:SF0">
    <property type="entry name" value="RECOMBINATION PROTEIN RECR"/>
    <property type="match status" value="1"/>
</dbReference>
<dbReference type="Proteomes" id="UP001239782">
    <property type="component" value="Chromosome"/>
</dbReference>
<dbReference type="Pfam" id="PF13662">
    <property type="entry name" value="Toprim_4"/>
    <property type="match status" value="1"/>
</dbReference>
<dbReference type="NCBIfam" id="TIGR00615">
    <property type="entry name" value="recR"/>
    <property type="match status" value="1"/>
</dbReference>
<dbReference type="InterPro" id="IPR006171">
    <property type="entry name" value="TOPRIM_dom"/>
</dbReference>
<evidence type="ECO:0000313" key="10">
    <source>
        <dbReference type="Proteomes" id="UP001239782"/>
    </source>
</evidence>
<dbReference type="InterPro" id="IPR023627">
    <property type="entry name" value="Rcmb_RecR"/>
</dbReference>
<dbReference type="HAMAP" id="MF_00017">
    <property type="entry name" value="RecR"/>
    <property type="match status" value="1"/>
</dbReference>
<dbReference type="GO" id="GO:0003677">
    <property type="term" value="F:DNA binding"/>
    <property type="evidence" value="ECO:0007669"/>
    <property type="project" value="UniProtKB-UniRule"/>
</dbReference>
<dbReference type="Gene3D" id="6.10.250.240">
    <property type="match status" value="1"/>
</dbReference>
<dbReference type="InterPro" id="IPR000093">
    <property type="entry name" value="DNA_Rcmb_RecR"/>
</dbReference>
<evidence type="ECO:0000256" key="2">
    <source>
        <dbReference type="ARBA" id="ARBA00022763"/>
    </source>
</evidence>
<dbReference type="Gene3D" id="3.30.60.80">
    <property type="match status" value="1"/>
</dbReference>
<dbReference type="InterPro" id="IPR015967">
    <property type="entry name" value="Rcmb_RecR_Znf"/>
</dbReference>
<dbReference type="PANTHER" id="PTHR30446">
    <property type="entry name" value="RECOMBINATION PROTEIN RECR"/>
    <property type="match status" value="1"/>
</dbReference>
<dbReference type="PROSITE" id="PS50880">
    <property type="entry name" value="TOPRIM"/>
    <property type="match status" value="1"/>
</dbReference>
<dbReference type="RefSeq" id="WP_309203385.1">
    <property type="nucleotide sequence ID" value="NZ_CP133548.1"/>
</dbReference>
<keyword evidence="5 7" id="KW-0233">DNA recombination</keyword>
<dbReference type="EMBL" id="CP133548">
    <property type="protein sequence ID" value="WMS88181.1"/>
    <property type="molecule type" value="Genomic_DNA"/>
</dbReference>
<evidence type="ECO:0000256" key="7">
    <source>
        <dbReference type="HAMAP-Rule" id="MF_00017"/>
    </source>
</evidence>
<gene>
    <name evidence="7 9" type="primary">recR</name>
    <name evidence="9" type="ORF">Q9312_04510</name>
</gene>
<evidence type="ECO:0000256" key="6">
    <source>
        <dbReference type="ARBA" id="ARBA00023204"/>
    </source>
</evidence>
<keyword evidence="2 7" id="KW-0227">DNA damage</keyword>
<evidence type="ECO:0000256" key="5">
    <source>
        <dbReference type="ARBA" id="ARBA00023172"/>
    </source>
</evidence>
<accession>A0AA51X7S7</accession>
<comment type="similarity">
    <text evidence="7">Belongs to the RecR family.</text>
</comment>
<dbReference type="AlphaFoldDB" id="A0AA51X7S7"/>
<keyword evidence="3 7" id="KW-0863">Zinc-finger</keyword>
<sequence length="199" mass="22223">MAENLLEELVEGLRCLPGVGRKSAQRMALYLLERNRRGGEKLAQVLSDAMSRIEHCKQCKNFTESELCEICSNYKRDASLICVVESPADVLAIENSGAFEGHYFVLMGQLSPLDGIGPEELGLDTFETRLQSQQIREVILATSSTIEGEATAHYLRELIEKYQIPVTRIAQGVPIGGELEYIDSGTLARSINERRKIEY</sequence>
<dbReference type="InterPro" id="IPR034137">
    <property type="entry name" value="TOPRIM_RecR"/>
</dbReference>
<keyword evidence="10" id="KW-1185">Reference proteome</keyword>
<dbReference type="Gene3D" id="3.40.1360.10">
    <property type="match status" value="1"/>
</dbReference>
<keyword evidence="6 7" id="KW-0234">DNA repair</keyword>
<dbReference type="CDD" id="cd01025">
    <property type="entry name" value="TOPRIM_recR"/>
    <property type="match status" value="1"/>
</dbReference>
<dbReference type="Pfam" id="PF21176">
    <property type="entry name" value="RecR_HhH"/>
    <property type="match status" value="1"/>
</dbReference>
<dbReference type="SUPFAM" id="SSF111304">
    <property type="entry name" value="Recombination protein RecR"/>
    <property type="match status" value="1"/>
</dbReference>
<dbReference type="KEGG" id="plei:Q9312_04510"/>
<dbReference type="FunFam" id="3.40.1360.10:FF:000001">
    <property type="entry name" value="Recombination protein RecR"/>
    <property type="match status" value="1"/>
</dbReference>
<organism evidence="9 10">
    <name type="scientific">Pleionea litopenaei</name>
    <dbReference type="NCBI Taxonomy" id="3070815"/>
    <lineage>
        <taxon>Bacteria</taxon>
        <taxon>Pseudomonadati</taxon>
        <taxon>Pseudomonadota</taxon>
        <taxon>Gammaproteobacteria</taxon>
        <taxon>Oceanospirillales</taxon>
        <taxon>Pleioneaceae</taxon>
        <taxon>Pleionea</taxon>
    </lineage>
</organism>
<dbReference type="GO" id="GO:0006310">
    <property type="term" value="P:DNA recombination"/>
    <property type="evidence" value="ECO:0007669"/>
    <property type="project" value="UniProtKB-UniRule"/>
</dbReference>
<keyword evidence="4 7" id="KW-0862">Zinc</keyword>
<dbReference type="Pfam" id="PF02132">
    <property type="entry name" value="RecR_ZnF"/>
    <property type="match status" value="1"/>
</dbReference>
<name>A0AA51X7S7_9GAMM</name>
<dbReference type="GO" id="GO:0006281">
    <property type="term" value="P:DNA repair"/>
    <property type="evidence" value="ECO:0007669"/>
    <property type="project" value="UniProtKB-UniRule"/>
</dbReference>
<evidence type="ECO:0000259" key="8">
    <source>
        <dbReference type="PROSITE" id="PS50880"/>
    </source>
</evidence>
<comment type="function">
    <text evidence="7">May play a role in DNA repair. It seems to be involved in an RecBC-independent recombinational process of DNA repair. It may act with RecF and RecO.</text>
</comment>
<protein>
    <recommendedName>
        <fullName evidence="7">Recombination protein RecR</fullName>
    </recommendedName>
</protein>
<dbReference type="SMART" id="SM00493">
    <property type="entry name" value="TOPRIM"/>
    <property type="match status" value="1"/>
</dbReference>
<reference evidence="9 10" key="1">
    <citation type="submission" date="2023-08" db="EMBL/GenBank/DDBJ databases">
        <title>Pleionea litopenaei sp. nov., isolated from stomach of juvenile Litopenaeus vannamei.</title>
        <authorList>
            <person name="Rho A.M."/>
            <person name="Hwang C.Y."/>
        </authorList>
    </citation>
    <scope>NUCLEOTIDE SEQUENCE [LARGE SCALE GENOMIC DNA]</scope>
    <source>
        <strain evidence="9 10">HL-JVS1</strain>
    </source>
</reference>
<proteinExistence type="inferred from homology"/>
<feature type="domain" description="Toprim" evidence="8">
    <location>
        <begin position="79"/>
        <end position="174"/>
    </location>
</feature>
<keyword evidence="1 7" id="KW-0479">Metal-binding</keyword>
<dbReference type="PROSITE" id="PS01300">
    <property type="entry name" value="RECR"/>
    <property type="match status" value="1"/>
</dbReference>
<evidence type="ECO:0000256" key="4">
    <source>
        <dbReference type="ARBA" id="ARBA00022833"/>
    </source>
</evidence>
<feature type="zinc finger region" description="C4-type" evidence="7">
    <location>
        <begin position="56"/>
        <end position="71"/>
    </location>
</feature>
<dbReference type="GO" id="GO:0008270">
    <property type="term" value="F:zinc ion binding"/>
    <property type="evidence" value="ECO:0007669"/>
    <property type="project" value="UniProtKB-KW"/>
</dbReference>
<dbReference type="Pfam" id="PF21175">
    <property type="entry name" value="RecR_C"/>
    <property type="match status" value="1"/>
</dbReference>